<feature type="transmembrane region" description="Helical" evidence="7">
    <location>
        <begin position="26"/>
        <end position="46"/>
    </location>
</feature>
<evidence type="ECO:0000256" key="2">
    <source>
        <dbReference type="ARBA" id="ARBA00022519"/>
    </source>
</evidence>
<dbReference type="PANTHER" id="PTHR37481:SF1">
    <property type="entry name" value="LIPOPOLYSACCHARIDE EXPORT SYSTEM PROTEIN LPTC"/>
    <property type="match status" value="1"/>
</dbReference>
<evidence type="ECO:0000256" key="4">
    <source>
        <dbReference type="ARBA" id="ARBA00022989"/>
    </source>
</evidence>
<dbReference type="Proteomes" id="UP000574369">
    <property type="component" value="Unassembled WGS sequence"/>
</dbReference>
<evidence type="ECO:0000256" key="7">
    <source>
        <dbReference type="SAM" id="Phobius"/>
    </source>
</evidence>
<evidence type="ECO:0000256" key="1">
    <source>
        <dbReference type="ARBA" id="ARBA00022475"/>
    </source>
</evidence>
<accession>A0ABR6H059</accession>
<keyword evidence="3 7" id="KW-0812">Transmembrane</keyword>
<keyword evidence="4 7" id="KW-1133">Transmembrane helix</keyword>
<keyword evidence="1" id="KW-1003">Cell membrane</keyword>
<keyword evidence="2" id="KW-0997">Cell inner membrane</keyword>
<reference evidence="8 9" key="1">
    <citation type="submission" date="2020-08" db="EMBL/GenBank/DDBJ databases">
        <title>Genomic Encyclopedia of Type Strains, Phase III (KMG-III): the genomes of soil and plant-associated and newly described type strains.</title>
        <authorList>
            <person name="Whitman W."/>
        </authorList>
    </citation>
    <scope>NUCLEOTIDE SEQUENCE [LARGE SCALE GENOMIC DNA]</scope>
    <source>
        <strain evidence="8 9">CECT 7247</strain>
    </source>
</reference>
<keyword evidence="5 7" id="KW-0472">Membrane</keyword>
<feature type="region of interest" description="Disordered" evidence="6">
    <location>
        <begin position="215"/>
        <end position="253"/>
    </location>
</feature>
<protein>
    <submittedName>
        <fullName evidence="8">Lipopolysaccharide export system protein LptC</fullName>
    </submittedName>
</protein>
<evidence type="ECO:0000256" key="3">
    <source>
        <dbReference type="ARBA" id="ARBA00022692"/>
    </source>
</evidence>
<evidence type="ECO:0000313" key="9">
    <source>
        <dbReference type="Proteomes" id="UP000574369"/>
    </source>
</evidence>
<sequence length="253" mass="27581">MAALAPPPTGPRRRVQPLLWRLQSFLASYVPLLLMAALAGLTWWLIKSTPQLEAPREKVAPRHVPDYRMQGFELERFSSDGRLLARILGQELRHYPDNDTVEIDLPELRAYGEKGELLIAQAKRALSNGDGSEVQLMGDVKLHRYPNGDPASATDLELYGEFLHAFVPEQKMRSHLPARVIGLGGEMQVRSFEYSNLTGRLTFTGGGKAQFSAQPRRAVTAAAPASAPAAAKAGAPSPSPAASVPAGLRLNRR</sequence>
<name>A0ABR6H059_9BURK</name>
<dbReference type="RefSeq" id="WP_088453824.1">
    <property type="nucleotide sequence ID" value="NZ_JACHXO010000009.1"/>
</dbReference>
<evidence type="ECO:0000256" key="5">
    <source>
        <dbReference type="ARBA" id="ARBA00023136"/>
    </source>
</evidence>
<dbReference type="InterPro" id="IPR052363">
    <property type="entry name" value="LPS_export_LptC"/>
</dbReference>
<keyword evidence="9" id="KW-1185">Reference proteome</keyword>
<evidence type="ECO:0000256" key="6">
    <source>
        <dbReference type="SAM" id="MobiDB-lite"/>
    </source>
</evidence>
<evidence type="ECO:0000313" key="8">
    <source>
        <dbReference type="EMBL" id="MBB3196919.1"/>
    </source>
</evidence>
<dbReference type="Gene3D" id="2.60.450.10">
    <property type="entry name" value="Lipopolysaccharide (LPS) transport protein A like domain"/>
    <property type="match status" value="1"/>
</dbReference>
<feature type="compositionally biased region" description="Low complexity" evidence="6">
    <location>
        <begin position="215"/>
        <end position="246"/>
    </location>
</feature>
<comment type="caution">
    <text evidence="8">The sequence shown here is derived from an EMBL/GenBank/DDBJ whole genome shotgun (WGS) entry which is preliminary data.</text>
</comment>
<dbReference type="InterPro" id="IPR026265">
    <property type="entry name" value="LptC"/>
</dbReference>
<organism evidence="8 9">
    <name type="scientific">Roseateles terrae</name>
    <dbReference type="NCBI Taxonomy" id="431060"/>
    <lineage>
        <taxon>Bacteria</taxon>
        <taxon>Pseudomonadati</taxon>
        <taxon>Pseudomonadota</taxon>
        <taxon>Betaproteobacteria</taxon>
        <taxon>Burkholderiales</taxon>
        <taxon>Sphaerotilaceae</taxon>
        <taxon>Roseateles</taxon>
    </lineage>
</organism>
<dbReference type="EMBL" id="JACHXO010000009">
    <property type="protein sequence ID" value="MBB3196919.1"/>
    <property type="molecule type" value="Genomic_DNA"/>
</dbReference>
<dbReference type="Pfam" id="PF06835">
    <property type="entry name" value="LptC"/>
    <property type="match status" value="1"/>
</dbReference>
<dbReference type="InterPro" id="IPR010664">
    <property type="entry name" value="LipoPS_assembly_LptC-rel"/>
</dbReference>
<proteinExistence type="predicted"/>
<dbReference type="NCBIfam" id="TIGR04409">
    <property type="entry name" value="LptC_YrbK"/>
    <property type="match status" value="1"/>
</dbReference>
<gene>
    <name evidence="8" type="ORF">FHS28_004344</name>
</gene>
<dbReference type="PANTHER" id="PTHR37481">
    <property type="entry name" value="LIPOPOLYSACCHARIDE EXPORT SYSTEM PROTEIN LPTC"/>
    <property type="match status" value="1"/>
</dbReference>